<dbReference type="PATRIC" id="fig|1339352.3.peg.748"/>
<organism evidence="2 3">
    <name type="scientific">Phocaeicola vulgatus str. 3975 RP4</name>
    <dbReference type="NCBI Taxonomy" id="1339352"/>
    <lineage>
        <taxon>Bacteria</taxon>
        <taxon>Pseudomonadati</taxon>
        <taxon>Bacteroidota</taxon>
        <taxon>Bacteroidia</taxon>
        <taxon>Bacteroidales</taxon>
        <taxon>Bacteroidaceae</taxon>
        <taxon>Phocaeicola</taxon>
    </lineage>
</organism>
<dbReference type="EMBL" id="JNHM01000012">
    <property type="protein sequence ID" value="KDS55480.1"/>
    <property type="molecule type" value="Genomic_DNA"/>
</dbReference>
<sequence>MKKIFLSLVFLFGVGTFVMADDTMKVKNDTVAVEDGFKNIDLKEVPQSVKDAIAKKYPESTLKSASLSLKEEGVKAYRIVYVTKEGVENSILINIKTAPAKTAPATK</sequence>
<dbReference type="RefSeq" id="WP_005847482.1">
    <property type="nucleotide sequence ID" value="NZ_JNHM01000012.1"/>
</dbReference>
<keyword evidence="1" id="KW-0732">Signal</keyword>
<evidence type="ECO:0000256" key="1">
    <source>
        <dbReference type="SAM" id="SignalP"/>
    </source>
</evidence>
<reference evidence="2 3" key="1">
    <citation type="submission" date="2014-04" db="EMBL/GenBank/DDBJ databases">
        <authorList>
            <person name="Sears C."/>
            <person name="Carroll K."/>
            <person name="Sack B.R."/>
            <person name="Qadri F."/>
            <person name="Myers L.L."/>
            <person name="Chung G.-T."/>
            <person name="Escheverria P."/>
            <person name="Fraser C.M."/>
            <person name="Sadzewicz L."/>
            <person name="Shefchek K.A."/>
            <person name="Tallon L."/>
            <person name="Das S.P."/>
            <person name="Daugherty S."/>
            <person name="Mongodin E.F."/>
        </authorList>
    </citation>
    <scope>NUCLEOTIDE SEQUENCE [LARGE SCALE GENOMIC DNA]</scope>
    <source>
        <strain evidence="2 3">3975 RP4</strain>
    </source>
</reference>
<proteinExistence type="predicted"/>
<accession>A0A069SU10</accession>
<feature type="signal peptide" evidence="1">
    <location>
        <begin position="1"/>
        <end position="20"/>
    </location>
</feature>
<dbReference type="SUPFAM" id="SSF160574">
    <property type="entry name" value="BT0923-like"/>
    <property type="match status" value="1"/>
</dbReference>
<gene>
    <name evidence="2" type="ORF">M099_0775</name>
</gene>
<evidence type="ECO:0000313" key="2">
    <source>
        <dbReference type="EMBL" id="KDS55480.1"/>
    </source>
</evidence>
<feature type="chain" id="PRO_5001666884" evidence="1">
    <location>
        <begin position="21"/>
        <end position="107"/>
    </location>
</feature>
<evidence type="ECO:0000313" key="3">
    <source>
        <dbReference type="Proteomes" id="UP000027661"/>
    </source>
</evidence>
<dbReference type="AlphaFoldDB" id="A0A069SU10"/>
<name>A0A069SU10_PHOVU</name>
<dbReference type="Proteomes" id="UP000027661">
    <property type="component" value="Unassembled WGS sequence"/>
</dbReference>
<comment type="caution">
    <text evidence="2">The sequence shown here is derived from an EMBL/GenBank/DDBJ whole genome shotgun (WGS) entry which is preliminary data.</text>
</comment>
<protein>
    <submittedName>
        <fullName evidence="2">Uncharacterized protein</fullName>
    </submittedName>
</protein>